<dbReference type="SUPFAM" id="SSF102405">
    <property type="entry name" value="MCP/YpsA-like"/>
    <property type="match status" value="1"/>
</dbReference>
<dbReference type="Pfam" id="PF03641">
    <property type="entry name" value="Lysine_decarbox"/>
    <property type="match status" value="1"/>
</dbReference>
<dbReference type="InterPro" id="IPR005269">
    <property type="entry name" value="LOG"/>
</dbReference>
<dbReference type="InterPro" id="IPR052341">
    <property type="entry name" value="LOG_family_nucleotidases"/>
</dbReference>
<dbReference type="GO" id="GO:0009691">
    <property type="term" value="P:cytokinin biosynthetic process"/>
    <property type="evidence" value="ECO:0007669"/>
    <property type="project" value="InterPro"/>
</dbReference>
<dbReference type="Proteomes" id="UP000319627">
    <property type="component" value="Unassembled WGS sequence"/>
</dbReference>
<proteinExistence type="predicted"/>
<evidence type="ECO:0000256" key="2">
    <source>
        <dbReference type="ARBA" id="ARBA00011985"/>
    </source>
</evidence>
<protein>
    <recommendedName>
        <fullName evidence="3">AMP nucleosidase</fullName>
        <ecNumber evidence="2">3.2.2.4</ecNumber>
    </recommendedName>
    <alternativeName>
        <fullName evidence="3">AMP nucleosidase</fullName>
    </alternativeName>
</protein>
<dbReference type="PANTHER" id="PTHR43393:SF2">
    <property type="entry name" value="CYTOKININ RIBOSIDE 5'-MONOPHOSPHATE PHOSPHORIBOHYDROLASE"/>
    <property type="match status" value="1"/>
</dbReference>
<accession>A0A562J2Y3</accession>
<dbReference type="OrthoDB" id="9801098at2"/>
<evidence type="ECO:0000313" key="4">
    <source>
        <dbReference type="EMBL" id="TWH77482.1"/>
    </source>
</evidence>
<dbReference type="RefSeq" id="WP_144570147.1">
    <property type="nucleotide sequence ID" value="NZ_VLKG01000001.1"/>
</dbReference>
<evidence type="ECO:0000256" key="1">
    <source>
        <dbReference type="ARBA" id="ARBA00000274"/>
    </source>
</evidence>
<comment type="caution">
    <text evidence="4">The sequence shown here is derived from an EMBL/GenBank/DDBJ whole genome shotgun (WGS) entry which is preliminary data.</text>
</comment>
<organism evidence="4 5">
    <name type="scientific">Azomonas agilis</name>
    <dbReference type="NCBI Taxonomy" id="116849"/>
    <lineage>
        <taxon>Bacteria</taxon>
        <taxon>Pseudomonadati</taxon>
        <taxon>Pseudomonadota</taxon>
        <taxon>Gammaproteobacteria</taxon>
        <taxon>Pseudomonadales</taxon>
        <taxon>Pseudomonadaceae</taxon>
        <taxon>Azomonas</taxon>
    </lineage>
</organism>
<dbReference type="EC" id="3.2.2.4" evidence="2"/>
<dbReference type="InterPro" id="IPR031100">
    <property type="entry name" value="LOG_fam"/>
</dbReference>
<comment type="catalytic activity">
    <reaction evidence="1">
        <text>AMP + H2O = D-ribose 5-phosphate + adenine</text>
        <dbReference type="Rhea" id="RHEA:20129"/>
        <dbReference type="ChEBI" id="CHEBI:15377"/>
        <dbReference type="ChEBI" id="CHEBI:16708"/>
        <dbReference type="ChEBI" id="CHEBI:78346"/>
        <dbReference type="ChEBI" id="CHEBI:456215"/>
        <dbReference type="EC" id="3.2.2.4"/>
    </reaction>
</comment>
<dbReference type="GO" id="GO:0008714">
    <property type="term" value="F:AMP nucleosidase activity"/>
    <property type="evidence" value="ECO:0007669"/>
    <property type="project" value="UniProtKB-EC"/>
</dbReference>
<evidence type="ECO:0000256" key="3">
    <source>
        <dbReference type="ARBA" id="ARBA00031983"/>
    </source>
</evidence>
<dbReference type="Gene3D" id="3.40.50.450">
    <property type="match status" value="1"/>
</dbReference>
<evidence type="ECO:0000313" key="5">
    <source>
        <dbReference type="Proteomes" id="UP000319627"/>
    </source>
</evidence>
<dbReference type="PANTHER" id="PTHR43393">
    <property type="entry name" value="CYTOKININ RIBOSIDE 5'-MONOPHOSPHATE PHOSPHORIBOHYDROLASE"/>
    <property type="match status" value="1"/>
</dbReference>
<dbReference type="NCBIfam" id="TIGR00730">
    <property type="entry name" value="Rossman fold protein, TIGR00730 family"/>
    <property type="match status" value="1"/>
</dbReference>
<keyword evidence="5" id="KW-1185">Reference proteome</keyword>
<dbReference type="EMBL" id="VLKG01000001">
    <property type="protein sequence ID" value="TWH77482.1"/>
    <property type="molecule type" value="Genomic_DNA"/>
</dbReference>
<gene>
    <name evidence="4" type="ORF">LX59_00399</name>
</gene>
<dbReference type="GO" id="GO:0005829">
    <property type="term" value="C:cytosol"/>
    <property type="evidence" value="ECO:0007669"/>
    <property type="project" value="TreeGrafter"/>
</dbReference>
<sequence length="356" mass="40801">MPFNDHYLSRHVQISGSRLAQTLDELLHQALPEGNPNSALYRDMLMTIIRMAQTDHSRWDAKILLQTIHEMERAFHHLDRFKRRRKVTVFGSSRAPKDHPLYAQAKALGAALAHQDLMVMTGAGKGIMEAAHEGAGLEYSLGLNIILPYEQQANPIVAGTDNLLTFHFFFIRKLFFVKEADALVLCPGGFGTLDEALEVLTLVQTGKSPIVPIILLDEPGGCYWTDLLRFMEQHMKDQQYISSSDLHLMRQAHSVEEVVSDITSFYTNFHSSRWLDERFVIRLQHKLSEATLEYLNHEYRDLCHHGAFEQTPCCPMELDDEPELQHLTRLSFAFNGRHHGRLRALIDCINHPEHWA</sequence>
<name>A0A562J2Y3_9GAMM</name>
<reference evidence="4 5" key="1">
    <citation type="submission" date="2019-07" db="EMBL/GenBank/DDBJ databases">
        <title>Genomic Encyclopedia of Type Strains, Phase I: the one thousand microbial genomes (KMG-I) project.</title>
        <authorList>
            <person name="Kyrpides N."/>
        </authorList>
    </citation>
    <scope>NUCLEOTIDE SEQUENCE [LARGE SCALE GENOMIC DNA]</scope>
    <source>
        <strain evidence="4 5">DSM 375</strain>
    </source>
</reference>
<dbReference type="AlphaFoldDB" id="A0A562J2Y3"/>